<dbReference type="EMBL" id="AAXT01000002">
    <property type="protein sequence ID" value="EDO07129.1"/>
    <property type="molecule type" value="Genomic_DNA"/>
</dbReference>
<evidence type="ECO:0000313" key="4">
    <source>
        <dbReference type="Proteomes" id="UP000002173"/>
    </source>
</evidence>
<feature type="compositionally biased region" description="Basic and acidic residues" evidence="1">
    <location>
        <begin position="473"/>
        <end position="485"/>
    </location>
</feature>
<reference evidence="3 4" key="1">
    <citation type="journal article" date="2007" name="PLoS Pathog.">
        <title>Genome sequence of Babesia bovis and comparative analysis of apicomplexan hemoprotozoa.</title>
        <authorList>
            <person name="Brayton K.A."/>
            <person name="Lau A.O.T."/>
            <person name="Herndon D.R."/>
            <person name="Hannick L."/>
            <person name="Kappmeyer L.S."/>
            <person name="Berens S.J."/>
            <person name="Bidwell S.L."/>
            <person name="Brown W.C."/>
            <person name="Crabtree J."/>
            <person name="Fadrosh D."/>
            <person name="Feldblum T."/>
            <person name="Forberger H.A."/>
            <person name="Haas B.J."/>
            <person name="Howell J.M."/>
            <person name="Khouri H."/>
            <person name="Koo H."/>
            <person name="Mann D.J."/>
            <person name="Norimine J."/>
            <person name="Paulsen I.T."/>
            <person name="Radune D."/>
            <person name="Ren Q."/>
            <person name="Smith R.K. Jr."/>
            <person name="Suarez C.E."/>
            <person name="White O."/>
            <person name="Wortman J.R."/>
            <person name="Knowles D.P. Jr."/>
            <person name="McElwain T.F."/>
            <person name="Nene V.M."/>
        </authorList>
    </citation>
    <scope>NUCLEOTIDE SEQUENCE [LARGE SCALE GENOMIC DNA]</scope>
    <source>
        <strain evidence="3">T2Bo</strain>
    </source>
</reference>
<comment type="caution">
    <text evidence="3">The sequence shown here is derived from an EMBL/GenBank/DDBJ whole genome shotgun (WGS) entry which is preliminary data.</text>
</comment>
<gene>
    <name evidence="3" type="ORF">BBOV_IV007750</name>
</gene>
<keyword evidence="4" id="KW-1185">Reference proteome</keyword>
<evidence type="ECO:0000256" key="1">
    <source>
        <dbReference type="SAM" id="MobiDB-lite"/>
    </source>
</evidence>
<sequence length="517" mass="57621">MAFAKLSILFTFLLVHLVSTNAFDLGEWSHDAHDTHDIKAHHESAADAAPGAPAQALSESEEMEKALKALEEETKLENKPNETPAPVPVTPSAEEKQDAPVEENKKVDQPKIEIPALHPPDSPLHTDKDDALDITTAPFTLVEDPASHENELTSEIPQTPADDTNVNAGNEDSIITDTTPIAKSMRLNTVTKIDETIEKLNHRFQTFLESVASSAHDLTYYQSLLDTAYDVFCREINGDMSPMGSGGQLDKDGNGVTLMISAEMSSAIRRSFDTKVEVLELAASEVASQKSKEVGAQTIHDALTVGLRTVRDTITSPGMTIHTTSNDMKNMTAIVADMSKGLLADIIKWTLKEDVLKKRLFDKIVERDNFIKTSPDELRMEAFTHAIRELAGEFHNAQKEKTGAIEKQNGFKEYMDEMREDINTIQRLIDTYFATVHKGHAKAILYEASKELRKDGNAESQLRLRVAEQKVHQEELKKAEPKQEDTGCPYPTEPQDPRKPIGFDNPCIIHHPHIYRW</sequence>
<dbReference type="Proteomes" id="UP000002173">
    <property type="component" value="Unassembled WGS sequence"/>
</dbReference>
<dbReference type="VEuPathDB" id="PiroplasmaDB:BBOV_IV007750"/>
<dbReference type="InParanoid" id="A7ARG0"/>
<feature type="region of interest" description="Disordered" evidence="1">
    <location>
        <begin position="473"/>
        <end position="503"/>
    </location>
</feature>
<name>A7ARG0_BABBO</name>
<protein>
    <submittedName>
        <fullName evidence="3">Membrane protein, putative</fullName>
    </submittedName>
</protein>
<reference evidence="4" key="3">
    <citation type="journal article" date="2021" name="Int. J. Parasitol.">
        <title>Comparative analysis of gene expression between Babesia bovis blood stages and kinetes allowed by improved genome annotation.</title>
        <authorList>
            <person name="Ueti M.W."/>
            <person name="Johnson W.C."/>
            <person name="Kappmeyer L.S."/>
            <person name="Herndon D.R."/>
            <person name="Mousel M.R."/>
            <person name="Reif K.E."/>
            <person name="Taus N.S."/>
            <person name="Ifeonu O.O."/>
            <person name="Silva J.C."/>
            <person name="Suarez C.E."/>
            <person name="Brayton K.A."/>
        </authorList>
    </citation>
    <scope>NUCLEOTIDE SEQUENCE [LARGE SCALE GENOMIC DNA]</scope>
</reference>
<organism evidence="3 4">
    <name type="scientific">Babesia bovis</name>
    <dbReference type="NCBI Taxonomy" id="5865"/>
    <lineage>
        <taxon>Eukaryota</taxon>
        <taxon>Sar</taxon>
        <taxon>Alveolata</taxon>
        <taxon>Apicomplexa</taxon>
        <taxon>Aconoidasida</taxon>
        <taxon>Piroplasmida</taxon>
        <taxon>Babesiidae</taxon>
        <taxon>Babesia</taxon>
    </lineage>
</organism>
<evidence type="ECO:0000313" key="3">
    <source>
        <dbReference type="EMBL" id="EDO07129.1"/>
    </source>
</evidence>
<dbReference type="KEGG" id="bbo:BBOV_IV007750"/>
<dbReference type="RefSeq" id="XP_001610697.1">
    <property type="nucleotide sequence ID" value="XM_001610647.1"/>
</dbReference>
<feature type="compositionally biased region" description="Low complexity" evidence="1">
    <location>
        <begin position="46"/>
        <end position="58"/>
    </location>
</feature>
<evidence type="ECO:0000256" key="2">
    <source>
        <dbReference type="SAM" id="SignalP"/>
    </source>
</evidence>
<reference evidence="4" key="2">
    <citation type="journal article" date="2020" name="Data Brief">
        <title>Transcriptome dataset of Babesia bovis life stages within vertebrate and invertebrate hosts.</title>
        <authorList>
            <person name="Ueti M.W."/>
            <person name="Johnson W.C."/>
            <person name="Kappmeyer L.S."/>
            <person name="Herndon D.R."/>
            <person name="Mousel M.R."/>
            <person name="Reif K.E."/>
            <person name="Taus N.S."/>
            <person name="Ifeonu O.O."/>
            <person name="Silva J.C."/>
            <person name="Suarez C.E."/>
            <person name="Brayton K.A."/>
        </authorList>
    </citation>
    <scope>NUCLEOTIDE SEQUENCE [LARGE SCALE GENOMIC DNA]</scope>
</reference>
<feature type="signal peptide" evidence="2">
    <location>
        <begin position="1"/>
        <end position="22"/>
    </location>
</feature>
<feature type="region of interest" description="Disordered" evidence="1">
    <location>
        <begin position="40"/>
        <end position="106"/>
    </location>
</feature>
<accession>A7ARG0</accession>
<feature type="compositionally biased region" description="Basic and acidic residues" evidence="1">
    <location>
        <begin position="63"/>
        <end position="80"/>
    </location>
</feature>
<proteinExistence type="predicted"/>
<dbReference type="GeneID" id="5478931"/>
<feature type="chain" id="PRO_5002706180" evidence="2">
    <location>
        <begin position="23"/>
        <end position="517"/>
    </location>
</feature>
<keyword evidence="2" id="KW-0732">Signal</keyword>
<dbReference type="AlphaFoldDB" id="A7ARG0"/>
<feature type="compositionally biased region" description="Basic and acidic residues" evidence="1">
    <location>
        <begin position="93"/>
        <end position="106"/>
    </location>
</feature>
<dbReference type="OMA" id="CREINGD"/>